<dbReference type="PANTHER" id="PTHR38340">
    <property type="entry name" value="S-LAYER PROTEIN"/>
    <property type="match status" value="1"/>
</dbReference>
<dbReference type="PANTHER" id="PTHR38340:SF1">
    <property type="entry name" value="S-LAYER PROTEIN"/>
    <property type="match status" value="1"/>
</dbReference>
<name>A0ABN2NHV2_9PSEU</name>
<evidence type="ECO:0008006" key="7">
    <source>
        <dbReference type="Google" id="ProtNLM"/>
    </source>
</evidence>
<keyword evidence="6" id="KW-1185">Reference proteome</keyword>
<dbReference type="InterPro" id="IPR001343">
    <property type="entry name" value="Hemolysn_Ca-bd"/>
</dbReference>
<dbReference type="Gene3D" id="2.150.10.10">
    <property type="entry name" value="Serralysin-like metalloprotease, C-terminal"/>
    <property type="match status" value="2"/>
</dbReference>
<comment type="subcellular location">
    <subcellularLocation>
        <location evidence="1">Secreted</location>
    </subcellularLocation>
</comment>
<gene>
    <name evidence="5" type="ORF">GCM10009836_56310</name>
</gene>
<dbReference type="PROSITE" id="PS00330">
    <property type="entry name" value="HEMOLYSIN_CALCIUM"/>
    <property type="match status" value="3"/>
</dbReference>
<feature type="region of interest" description="Disordered" evidence="3">
    <location>
        <begin position="215"/>
        <end position="237"/>
    </location>
</feature>
<evidence type="ECO:0000256" key="4">
    <source>
        <dbReference type="SAM" id="SignalP"/>
    </source>
</evidence>
<dbReference type="PRINTS" id="PR00313">
    <property type="entry name" value="CABNDNGRPT"/>
</dbReference>
<evidence type="ECO:0000256" key="1">
    <source>
        <dbReference type="ARBA" id="ARBA00004613"/>
    </source>
</evidence>
<sequence length="472" mass="45562">MRRRVIAVAVAITAILTTGFLSTADTTLARYTDVEASPGQLGAATVVIGDASKSPTLIFANGTGSGTVTATLTVVYTGTTAARITLNAKPATTYASNFCTYASSTGWTTKNILGLIGPTITFSVAGTSIPYCTLLNGAENTLAASVEAGSTTTSTITATYGGVLQGLFTGKTDSVPLQLHAYATSGSGFNHTTTGTLTVSTSASATTPRSLMAARAATPASTTKPATASATPAPAASPVTAADVPAECAAAGMTVASFAEKITLTAANPSFDAARDRPGVAGPFLVIGSAAGDTITGSAGADCLVGGDGDDTISGGAGDDVLVGGAGIDHLAGEAGADRLYGGSGVDALDGGLGADLLDGQVDLATCTTDPTDTATNCVTGETTPPATPPADTPPAITPPSPTPPSAAPPNPTAEAPAPAPIAPAPTTEPPAPQAPAPAPAPEGGADPTTTAGTAGAPPGPAPEGTPDTTPT</sequence>
<dbReference type="InterPro" id="IPR050557">
    <property type="entry name" value="RTX_toxin/Mannuronan_C5-epim"/>
</dbReference>
<protein>
    <recommendedName>
        <fullName evidence="7">Calcium-binding protein</fullName>
    </recommendedName>
</protein>
<dbReference type="InterPro" id="IPR018511">
    <property type="entry name" value="Hemolysin-typ_Ca-bd_CS"/>
</dbReference>
<keyword evidence="2" id="KW-0964">Secreted</keyword>
<feature type="chain" id="PRO_5045507975" description="Calcium-binding protein" evidence="4">
    <location>
        <begin position="24"/>
        <end position="472"/>
    </location>
</feature>
<keyword evidence="4" id="KW-0732">Signal</keyword>
<dbReference type="Pfam" id="PF00353">
    <property type="entry name" value="HemolysinCabind"/>
    <property type="match status" value="2"/>
</dbReference>
<dbReference type="SUPFAM" id="SSF51120">
    <property type="entry name" value="beta-Roll"/>
    <property type="match status" value="1"/>
</dbReference>
<evidence type="ECO:0000256" key="2">
    <source>
        <dbReference type="ARBA" id="ARBA00022525"/>
    </source>
</evidence>
<feature type="compositionally biased region" description="Pro residues" evidence="3">
    <location>
        <begin position="386"/>
        <end position="441"/>
    </location>
</feature>
<organism evidence="5 6">
    <name type="scientific">Pseudonocardia ailaonensis</name>
    <dbReference type="NCBI Taxonomy" id="367279"/>
    <lineage>
        <taxon>Bacteria</taxon>
        <taxon>Bacillati</taxon>
        <taxon>Actinomycetota</taxon>
        <taxon>Actinomycetes</taxon>
        <taxon>Pseudonocardiales</taxon>
        <taxon>Pseudonocardiaceae</taxon>
        <taxon>Pseudonocardia</taxon>
    </lineage>
</organism>
<proteinExistence type="predicted"/>
<dbReference type="Proteomes" id="UP001500449">
    <property type="component" value="Unassembled WGS sequence"/>
</dbReference>
<dbReference type="EMBL" id="BAAAQK010000023">
    <property type="protein sequence ID" value="GAA1868553.1"/>
    <property type="molecule type" value="Genomic_DNA"/>
</dbReference>
<reference evidence="5 6" key="1">
    <citation type="journal article" date="2019" name="Int. J. Syst. Evol. Microbiol.">
        <title>The Global Catalogue of Microorganisms (GCM) 10K type strain sequencing project: providing services to taxonomists for standard genome sequencing and annotation.</title>
        <authorList>
            <consortium name="The Broad Institute Genomics Platform"/>
            <consortium name="The Broad Institute Genome Sequencing Center for Infectious Disease"/>
            <person name="Wu L."/>
            <person name="Ma J."/>
        </authorList>
    </citation>
    <scope>NUCLEOTIDE SEQUENCE [LARGE SCALE GENOMIC DNA]</scope>
    <source>
        <strain evidence="5 6">JCM 16009</strain>
    </source>
</reference>
<evidence type="ECO:0000256" key="3">
    <source>
        <dbReference type="SAM" id="MobiDB-lite"/>
    </source>
</evidence>
<accession>A0ABN2NHV2</accession>
<feature type="compositionally biased region" description="Low complexity" evidence="3">
    <location>
        <begin position="442"/>
        <end position="457"/>
    </location>
</feature>
<feature type="region of interest" description="Disordered" evidence="3">
    <location>
        <begin position="369"/>
        <end position="472"/>
    </location>
</feature>
<evidence type="ECO:0000313" key="6">
    <source>
        <dbReference type="Proteomes" id="UP001500449"/>
    </source>
</evidence>
<feature type="signal peptide" evidence="4">
    <location>
        <begin position="1"/>
        <end position="23"/>
    </location>
</feature>
<dbReference type="InterPro" id="IPR011049">
    <property type="entry name" value="Serralysin-like_metalloprot_C"/>
</dbReference>
<evidence type="ECO:0000313" key="5">
    <source>
        <dbReference type="EMBL" id="GAA1868553.1"/>
    </source>
</evidence>
<feature type="compositionally biased region" description="Low complexity" evidence="3">
    <location>
        <begin position="369"/>
        <end position="385"/>
    </location>
</feature>
<comment type="caution">
    <text evidence="5">The sequence shown here is derived from an EMBL/GenBank/DDBJ whole genome shotgun (WGS) entry which is preliminary data.</text>
</comment>